<name>A0AAX6IFU3_IRIPA</name>
<feature type="domain" description="Cyclin-like" evidence="6">
    <location>
        <begin position="71"/>
        <end position="165"/>
    </location>
</feature>
<evidence type="ECO:0000313" key="8">
    <source>
        <dbReference type="Proteomes" id="UP001140949"/>
    </source>
</evidence>
<comment type="caution">
    <text evidence="7">The sequence shown here is derived from an EMBL/GenBank/DDBJ whole genome shotgun (WGS) entry which is preliminary data.</text>
</comment>
<dbReference type="SMART" id="SM00385">
    <property type="entry name" value="CYCLIN"/>
    <property type="match status" value="1"/>
</dbReference>
<sequence>MALFSLLCQEQDPFSHYQQQPLTTTTTTANEPLLLEPFSDDFIASLVTNEQKSFPNLDQTYLRSARKQAMQWTATTCSRLGFGATTVLLAANYLDRCFLSSNGLSLQLDKPWMTQLSAVACLSLATKVEESYVPFLLDLQTSSSPSPEYLFEPKTVKRMELLALSTLQWKMNPVTALSFVQCVISNLRLGRDNDPLEILRRCEAILLSVLADWRWVRFPPSVWASAALLHANVGVLDELQRLMDMLQISKERVEECHGIILEIMGYCGVNNKRKSCYCSSDHEPPPSPNGVISSSCFSYDSSTSSLDPLAMWPNSISSSPEPPPPAKRPHLE</sequence>
<dbReference type="GO" id="GO:0051301">
    <property type="term" value="P:cell division"/>
    <property type="evidence" value="ECO:0007669"/>
    <property type="project" value="UniProtKB-KW"/>
</dbReference>
<dbReference type="EMBL" id="JANAVB010001800">
    <property type="protein sequence ID" value="KAJ6852210.1"/>
    <property type="molecule type" value="Genomic_DNA"/>
</dbReference>
<keyword evidence="3" id="KW-0131">Cell cycle</keyword>
<comment type="similarity">
    <text evidence="4">Belongs to the cyclin family.</text>
</comment>
<dbReference type="PANTHER" id="PTHR10177">
    <property type="entry name" value="CYCLINS"/>
    <property type="match status" value="1"/>
</dbReference>
<dbReference type="SUPFAM" id="SSF47954">
    <property type="entry name" value="Cyclin-like"/>
    <property type="match status" value="1"/>
</dbReference>
<evidence type="ECO:0000313" key="7">
    <source>
        <dbReference type="EMBL" id="KAJ6852210.1"/>
    </source>
</evidence>
<keyword evidence="8" id="KW-1185">Reference proteome</keyword>
<evidence type="ECO:0000256" key="3">
    <source>
        <dbReference type="ARBA" id="ARBA00023306"/>
    </source>
</evidence>
<dbReference type="InterPro" id="IPR013763">
    <property type="entry name" value="Cyclin-like_dom"/>
</dbReference>
<feature type="region of interest" description="Disordered" evidence="5">
    <location>
        <begin position="310"/>
        <end position="332"/>
    </location>
</feature>
<reference evidence="7" key="2">
    <citation type="submission" date="2023-04" db="EMBL/GenBank/DDBJ databases">
        <authorList>
            <person name="Bruccoleri R.E."/>
            <person name="Oakeley E.J."/>
            <person name="Faust A.-M."/>
            <person name="Dessus-Babus S."/>
            <person name="Altorfer M."/>
            <person name="Burckhardt D."/>
            <person name="Oertli M."/>
            <person name="Naumann U."/>
            <person name="Petersen F."/>
            <person name="Wong J."/>
        </authorList>
    </citation>
    <scope>NUCLEOTIDE SEQUENCE</scope>
    <source>
        <strain evidence="7">GSM-AAB239-AS_SAM_17_03QT</strain>
        <tissue evidence="7">Leaf</tissue>
    </source>
</reference>
<dbReference type="Gene3D" id="1.10.472.10">
    <property type="entry name" value="Cyclin-like"/>
    <property type="match status" value="2"/>
</dbReference>
<dbReference type="CDD" id="cd20543">
    <property type="entry name" value="CYCLIN_AtCycD-like_rpt1"/>
    <property type="match status" value="1"/>
</dbReference>
<protein>
    <submittedName>
        <fullName evidence="7">Cyclin-D3-3-like</fullName>
    </submittedName>
</protein>
<dbReference type="Pfam" id="PF02984">
    <property type="entry name" value="Cyclin_C"/>
    <property type="match status" value="1"/>
</dbReference>
<gene>
    <name evidence="7" type="ORF">M6B38_254555</name>
</gene>
<dbReference type="InterPro" id="IPR036915">
    <property type="entry name" value="Cyclin-like_sf"/>
</dbReference>
<proteinExistence type="inferred from homology"/>
<evidence type="ECO:0000256" key="2">
    <source>
        <dbReference type="ARBA" id="ARBA00023127"/>
    </source>
</evidence>
<dbReference type="InterPro" id="IPR006671">
    <property type="entry name" value="Cyclin_N"/>
</dbReference>
<evidence type="ECO:0000259" key="6">
    <source>
        <dbReference type="SMART" id="SM00385"/>
    </source>
</evidence>
<dbReference type="InterPro" id="IPR039361">
    <property type="entry name" value="Cyclin"/>
</dbReference>
<keyword evidence="2 4" id="KW-0195">Cyclin</keyword>
<accession>A0AAX6IFU3</accession>
<evidence type="ECO:0000256" key="1">
    <source>
        <dbReference type="ARBA" id="ARBA00022618"/>
    </source>
</evidence>
<dbReference type="InterPro" id="IPR004367">
    <property type="entry name" value="Cyclin_C-dom"/>
</dbReference>
<evidence type="ECO:0000256" key="5">
    <source>
        <dbReference type="SAM" id="MobiDB-lite"/>
    </source>
</evidence>
<dbReference type="AlphaFoldDB" id="A0AAX6IFU3"/>
<keyword evidence="1" id="KW-0132">Cell division</keyword>
<dbReference type="Proteomes" id="UP001140949">
    <property type="component" value="Unassembled WGS sequence"/>
</dbReference>
<dbReference type="CDD" id="cd20544">
    <property type="entry name" value="CYCLIN_AtCycD-like_rpt2"/>
    <property type="match status" value="1"/>
</dbReference>
<dbReference type="Pfam" id="PF00134">
    <property type="entry name" value="Cyclin_N"/>
    <property type="match status" value="1"/>
</dbReference>
<organism evidence="7 8">
    <name type="scientific">Iris pallida</name>
    <name type="common">Sweet iris</name>
    <dbReference type="NCBI Taxonomy" id="29817"/>
    <lineage>
        <taxon>Eukaryota</taxon>
        <taxon>Viridiplantae</taxon>
        <taxon>Streptophyta</taxon>
        <taxon>Embryophyta</taxon>
        <taxon>Tracheophyta</taxon>
        <taxon>Spermatophyta</taxon>
        <taxon>Magnoliopsida</taxon>
        <taxon>Liliopsida</taxon>
        <taxon>Asparagales</taxon>
        <taxon>Iridaceae</taxon>
        <taxon>Iridoideae</taxon>
        <taxon>Irideae</taxon>
        <taxon>Iris</taxon>
    </lineage>
</organism>
<evidence type="ECO:0000256" key="4">
    <source>
        <dbReference type="RuleBase" id="RU000383"/>
    </source>
</evidence>
<reference evidence="7" key="1">
    <citation type="journal article" date="2023" name="GigaByte">
        <title>Genome assembly of the bearded iris, Iris pallida Lam.</title>
        <authorList>
            <person name="Bruccoleri R.E."/>
            <person name="Oakeley E.J."/>
            <person name="Faust A.M.E."/>
            <person name="Altorfer M."/>
            <person name="Dessus-Babus S."/>
            <person name="Burckhardt D."/>
            <person name="Oertli M."/>
            <person name="Naumann U."/>
            <person name="Petersen F."/>
            <person name="Wong J."/>
        </authorList>
    </citation>
    <scope>NUCLEOTIDE SEQUENCE</scope>
    <source>
        <strain evidence="7">GSM-AAB239-AS_SAM_17_03QT</strain>
    </source>
</reference>